<reference evidence="2 3" key="1">
    <citation type="submission" date="2017-02" db="EMBL/GenBank/DDBJ databases">
        <title>Draft Genome Sequence of Streptomyces tsukubaensis F601, a Producer of the immunosuppressant tacrolimus FK506.</title>
        <authorList>
            <person name="Zong G."/>
            <person name="Zhong C."/>
            <person name="Fu J."/>
            <person name="Qin R."/>
            <person name="Cao G."/>
        </authorList>
    </citation>
    <scope>NUCLEOTIDE SEQUENCE [LARGE SCALE GENOMIC DNA]</scope>
    <source>
        <strain evidence="2 3">F601</strain>
    </source>
</reference>
<sequence length="109" mass="11983">MGKLTQQEEDATRKGINALEQAFAGVQRSRQELENTKNNVGMGGDVGRNYIGLLDKWDDQAEIISKNLREMINELNNTLQQSGLTRGSANDAVNTAYHKSESIFNALAG</sequence>
<proteinExistence type="predicted"/>
<dbReference type="OrthoDB" id="4326235at2"/>
<dbReference type="EMBL" id="MVFC01000005">
    <property type="protein sequence ID" value="OON81112.1"/>
    <property type="molecule type" value="Genomic_DNA"/>
</dbReference>
<feature type="coiled-coil region" evidence="1">
    <location>
        <begin position="16"/>
        <end position="81"/>
    </location>
</feature>
<dbReference type="RefSeq" id="WP_077966776.1">
    <property type="nucleotide sequence ID" value="NZ_CP045178.1"/>
</dbReference>
<dbReference type="STRING" id="83656.B1H18_09945"/>
<comment type="caution">
    <text evidence="2">The sequence shown here is derived from an EMBL/GenBank/DDBJ whole genome shotgun (WGS) entry which is preliminary data.</text>
</comment>
<evidence type="ECO:0000313" key="3">
    <source>
        <dbReference type="Proteomes" id="UP000190539"/>
    </source>
</evidence>
<evidence type="ECO:0000313" key="2">
    <source>
        <dbReference type="EMBL" id="OON81112.1"/>
    </source>
</evidence>
<keyword evidence="3" id="KW-1185">Reference proteome</keyword>
<dbReference type="Proteomes" id="UP000190539">
    <property type="component" value="Unassembled WGS sequence"/>
</dbReference>
<organism evidence="2 3">
    <name type="scientific">Streptomyces tsukubensis</name>
    <dbReference type="NCBI Taxonomy" id="83656"/>
    <lineage>
        <taxon>Bacteria</taxon>
        <taxon>Bacillati</taxon>
        <taxon>Actinomycetota</taxon>
        <taxon>Actinomycetes</taxon>
        <taxon>Kitasatosporales</taxon>
        <taxon>Streptomycetaceae</taxon>
        <taxon>Streptomyces</taxon>
    </lineage>
</organism>
<name>A0A1V4AC48_9ACTN</name>
<dbReference type="AlphaFoldDB" id="A0A1V4AC48"/>
<evidence type="ECO:0000256" key="1">
    <source>
        <dbReference type="SAM" id="Coils"/>
    </source>
</evidence>
<gene>
    <name evidence="2" type="ORF">B1H18_09945</name>
</gene>
<accession>A0A1V4AC48</accession>
<protein>
    <submittedName>
        <fullName evidence="2">Uncharacterized protein</fullName>
    </submittedName>
</protein>
<keyword evidence="1" id="KW-0175">Coiled coil</keyword>